<name>A0ABP7LZD3_9GAMM</name>
<proteinExistence type="predicted"/>
<dbReference type="EMBL" id="BAABBN010000004">
    <property type="protein sequence ID" value="GAA3911610.1"/>
    <property type="molecule type" value="Genomic_DNA"/>
</dbReference>
<gene>
    <name evidence="3" type="ORF">GCM10022277_02790</name>
</gene>
<dbReference type="Pfam" id="PF13271">
    <property type="entry name" value="DUF4062"/>
    <property type="match status" value="1"/>
</dbReference>
<comment type="caution">
    <text evidence="3">The sequence shown here is derived from an EMBL/GenBank/DDBJ whole genome shotgun (WGS) entry which is preliminary data.</text>
</comment>
<keyword evidence="1" id="KW-0175">Coiled coil</keyword>
<feature type="coiled-coil region" evidence="1">
    <location>
        <begin position="177"/>
        <end position="204"/>
    </location>
</feature>
<dbReference type="RefSeq" id="WP_344794707.1">
    <property type="nucleotide sequence ID" value="NZ_BAABBN010000004.1"/>
</dbReference>
<evidence type="ECO:0000256" key="1">
    <source>
        <dbReference type="SAM" id="Coils"/>
    </source>
</evidence>
<feature type="domain" description="DUF4062" evidence="2">
    <location>
        <begin position="7"/>
        <end position="88"/>
    </location>
</feature>
<dbReference type="Proteomes" id="UP001501565">
    <property type="component" value="Unassembled WGS sequence"/>
</dbReference>
<evidence type="ECO:0000259" key="2">
    <source>
        <dbReference type="Pfam" id="PF13271"/>
    </source>
</evidence>
<organism evidence="3 4">
    <name type="scientific">Litoribacillus peritrichatus</name>
    <dbReference type="NCBI Taxonomy" id="718191"/>
    <lineage>
        <taxon>Bacteria</taxon>
        <taxon>Pseudomonadati</taxon>
        <taxon>Pseudomonadota</taxon>
        <taxon>Gammaproteobacteria</taxon>
        <taxon>Oceanospirillales</taxon>
        <taxon>Oceanospirillaceae</taxon>
        <taxon>Litoribacillus</taxon>
    </lineage>
</organism>
<keyword evidence="4" id="KW-1185">Reference proteome</keyword>
<sequence length="353" mass="39749">MKDQRYRVFIAHDVGELQDTAVALGHELLKHKCLPLGLGLKPSSANNHWDIIRAMIDESDAVFLVIGNSYGNLSPSGVSYVHMAYIYATTQGKVIYPFCLKTLSDKKANDAHIEEFRKLLSVHKIRFWCGKEDLNKQLLMAVRKLKSLQQIGLVPAGAEVKEKTFVPPVINSSVTTTTLQNQEIAKLKKELEETKRELSHYESYSNPNGASNSASNKPKLRNKFVLISYSAKVFSGGNFKTITESWNMSWDDIFLAVAPHMLTAISEEKMRLVISAALATHVQAPIKQQYPNSHAVADVRLTNESMNRVKIYLRGQDLIQEVMQGRDIRWKLTDIGDEQLTELYSNQSLARSV</sequence>
<evidence type="ECO:0000313" key="4">
    <source>
        <dbReference type="Proteomes" id="UP001501565"/>
    </source>
</evidence>
<dbReference type="InterPro" id="IPR025139">
    <property type="entry name" value="DUF4062"/>
</dbReference>
<protein>
    <recommendedName>
        <fullName evidence="2">DUF4062 domain-containing protein</fullName>
    </recommendedName>
</protein>
<evidence type="ECO:0000313" key="3">
    <source>
        <dbReference type="EMBL" id="GAA3911610.1"/>
    </source>
</evidence>
<reference evidence="4" key="1">
    <citation type="journal article" date="2019" name="Int. J. Syst. Evol. Microbiol.">
        <title>The Global Catalogue of Microorganisms (GCM) 10K type strain sequencing project: providing services to taxonomists for standard genome sequencing and annotation.</title>
        <authorList>
            <consortium name="The Broad Institute Genomics Platform"/>
            <consortium name="The Broad Institute Genome Sequencing Center for Infectious Disease"/>
            <person name="Wu L."/>
            <person name="Ma J."/>
        </authorList>
    </citation>
    <scope>NUCLEOTIDE SEQUENCE [LARGE SCALE GENOMIC DNA]</scope>
    <source>
        <strain evidence="4">JCM 17551</strain>
    </source>
</reference>
<accession>A0ABP7LZD3</accession>